<evidence type="ECO:0000256" key="3">
    <source>
        <dbReference type="ARBA" id="ARBA00008621"/>
    </source>
</evidence>
<keyword evidence="6 10" id="KW-0456">Lyase</keyword>
<feature type="binding site" evidence="9">
    <location>
        <position position="98"/>
    </location>
    <ligand>
        <name>substrate</name>
    </ligand>
</feature>
<dbReference type="InterPro" id="IPR005493">
    <property type="entry name" value="RraA/RraA-like"/>
</dbReference>
<evidence type="ECO:0000256" key="4">
    <source>
        <dbReference type="ARBA" id="ARBA00011233"/>
    </source>
</evidence>
<dbReference type="SUPFAM" id="SSF89562">
    <property type="entry name" value="RraA-like"/>
    <property type="match status" value="1"/>
</dbReference>
<dbReference type="CDD" id="cd16841">
    <property type="entry name" value="RraA_family"/>
    <property type="match status" value="1"/>
</dbReference>
<dbReference type="EMBL" id="FTPU01000030">
    <property type="protein sequence ID" value="SIT97741.1"/>
    <property type="molecule type" value="Genomic_DNA"/>
</dbReference>
<comment type="catalytic activity">
    <reaction evidence="1 10">
        <text>4-hydroxy-4-methyl-2-oxoglutarate = 2 pyruvate</text>
        <dbReference type="Rhea" id="RHEA:22748"/>
        <dbReference type="ChEBI" id="CHEBI:15361"/>
        <dbReference type="ChEBI" id="CHEBI:58276"/>
        <dbReference type="EC" id="4.1.3.17"/>
    </reaction>
</comment>
<comment type="function">
    <text evidence="7 10">Catalyzes the aldol cleavage of 4-hydroxy-4-methyl-2-oxoglutarate (HMG) into 2 molecules of pyruvate. Also contains a secondary oxaloacetate (OAA) decarboxylase activity due to the common pyruvate enolate transition state formed following C-C bond cleavage in the retro-aldol and decarboxylation reactions.</text>
</comment>
<dbReference type="GO" id="GO:0047443">
    <property type="term" value="F:4-hydroxy-4-methyl-2-oxoglutarate aldolase activity"/>
    <property type="evidence" value="ECO:0007669"/>
    <property type="project" value="UniProtKB-EC"/>
</dbReference>
<evidence type="ECO:0000256" key="1">
    <source>
        <dbReference type="ARBA" id="ARBA00001342"/>
    </source>
</evidence>
<evidence type="ECO:0000313" key="12">
    <source>
        <dbReference type="Proteomes" id="UP000187261"/>
    </source>
</evidence>
<evidence type="ECO:0000256" key="6">
    <source>
        <dbReference type="ARBA" id="ARBA00023239"/>
    </source>
</evidence>
<dbReference type="NCBIfam" id="TIGR01935">
    <property type="entry name" value="NOT-MenG"/>
    <property type="match status" value="1"/>
</dbReference>
<dbReference type="AlphaFoldDB" id="A0A1U7Q0D9"/>
<dbReference type="PANTHER" id="PTHR33254">
    <property type="entry name" value="4-HYDROXY-4-METHYL-2-OXOGLUTARATE ALDOLASE 3-RELATED"/>
    <property type="match status" value="1"/>
</dbReference>
<comment type="subunit">
    <text evidence="4 10">Homotrimer.</text>
</comment>
<dbReference type="InterPro" id="IPR010203">
    <property type="entry name" value="RraA"/>
</dbReference>
<evidence type="ECO:0000313" key="11">
    <source>
        <dbReference type="EMBL" id="SIT97741.1"/>
    </source>
</evidence>
<dbReference type="GO" id="GO:0046872">
    <property type="term" value="F:metal ion binding"/>
    <property type="evidence" value="ECO:0007669"/>
    <property type="project" value="UniProtKB-KW"/>
</dbReference>
<organism evidence="11 12">
    <name type="scientific">Epilithonimonas bovis DSM 19482</name>
    <dbReference type="NCBI Taxonomy" id="1121284"/>
    <lineage>
        <taxon>Bacteria</taxon>
        <taxon>Pseudomonadati</taxon>
        <taxon>Bacteroidota</taxon>
        <taxon>Flavobacteriia</taxon>
        <taxon>Flavobacteriales</taxon>
        <taxon>Weeksellaceae</taxon>
        <taxon>Chryseobacterium group</taxon>
        <taxon>Epilithonimonas</taxon>
    </lineage>
</organism>
<feature type="binding site" evidence="9">
    <location>
        <begin position="76"/>
        <end position="79"/>
    </location>
    <ligand>
        <name>substrate</name>
    </ligand>
</feature>
<dbReference type="GO" id="GO:0008948">
    <property type="term" value="F:oxaloacetate decarboxylase activity"/>
    <property type="evidence" value="ECO:0007669"/>
    <property type="project" value="UniProtKB-EC"/>
</dbReference>
<comment type="cofactor">
    <cofactor evidence="9">
        <name>Mg(2+)</name>
        <dbReference type="ChEBI" id="CHEBI:18420"/>
    </cofactor>
</comment>
<dbReference type="Pfam" id="PF03737">
    <property type="entry name" value="RraA-like"/>
    <property type="match status" value="1"/>
</dbReference>
<evidence type="ECO:0000256" key="8">
    <source>
        <dbReference type="ARBA" id="ARBA00047973"/>
    </source>
</evidence>
<gene>
    <name evidence="11" type="ORF">SAMN05660493_02467</name>
</gene>
<evidence type="ECO:0000256" key="5">
    <source>
        <dbReference type="ARBA" id="ARBA00022723"/>
    </source>
</evidence>
<dbReference type="OrthoDB" id="9784786at2"/>
<reference evidence="12" key="1">
    <citation type="submission" date="2016-10" db="EMBL/GenBank/DDBJ databases">
        <authorList>
            <person name="Varghese N."/>
            <person name="Submissions S."/>
        </authorList>
    </citation>
    <scope>NUCLEOTIDE SEQUENCE [LARGE SCALE GENOMIC DNA]</scope>
    <source>
        <strain evidence="12">DSM 19482</strain>
    </source>
</reference>
<evidence type="ECO:0000256" key="10">
    <source>
        <dbReference type="RuleBase" id="RU004338"/>
    </source>
</evidence>
<dbReference type="EC" id="4.1.3.17" evidence="10"/>
<dbReference type="NCBIfam" id="NF006875">
    <property type="entry name" value="PRK09372.1"/>
    <property type="match status" value="1"/>
</dbReference>
<dbReference type="PANTHER" id="PTHR33254:SF4">
    <property type="entry name" value="4-HYDROXY-4-METHYL-2-OXOGLUTARATE ALDOLASE 3-RELATED"/>
    <property type="match status" value="1"/>
</dbReference>
<dbReference type="RefSeq" id="WP_076783878.1">
    <property type="nucleotide sequence ID" value="NZ_FTPU01000030.1"/>
</dbReference>
<dbReference type="EC" id="4.1.1.112" evidence="10"/>
<name>A0A1U7Q0D9_9FLAO</name>
<evidence type="ECO:0000256" key="9">
    <source>
        <dbReference type="PIRSR" id="PIRSR605493-1"/>
    </source>
</evidence>
<keyword evidence="9" id="KW-0460">Magnesium</keyword>
<evidence type="ECO:0000256" key="2">
    <source>
        <dbReference type="ARBA" id="ARBA00001968"/>
    </source>
</evidence>
<sequence length="160" mass="17257">MSWTTTDLCDDYISELRVAVPIGLRDFGGKLSFCGEIVTIEALENNPLVRKTLSEDGTGKVLVVDGSGSLRRAMMGDNIAELAVNNGWEGVIINAAIRDSVAISKLNLGVKALDVFPVKSGKNDIGELNVTVHFAGIDFVPGEYVYADEDGILVSKNKYY</sequence>
<protein>
    <recommendedName>
        <fullName evidence="10">4-hydroxy-4-methyl-2-oxoglutarate aldolase</fullName>
        <shortName evidence="10">HMG aldolase</shortName>
        <ecNumber evidence="10">4.1.1.112</ecNumber>
        <ecNumber evidence="10">4.1.3.17</ecNumber>
    </recommendedName>
    <alternativeName>
        <fullName evidence="10">Oxaloacetate decarboxylase</fullName>
    </alternativeName>
</protein>
<proteinExistence type="inferred from homology"/>
<dbReference type="Proteomes" id="UP000187261">
    <property type="component" value="Unassembled WGS sequence"/>
</dbReference>
<comment type="catalytic activity">
    <reaction evidence="8 10">
        <text>oxaloacetate + H(+) = pyruvate + CO2</text>
        <dbReference type="Rhea" id="RHEA:15641"/>
        <dbReference type="ChEBI" id="CHEBI:15361"/>
        <dbReference type="ChEBI" id="CHEBI:15378"/>
        <dbReference type="ChEBI" id="CHEBI:16452"/>
        <dbReference type="ChEBI" id="CHEBI:16526"/>
        <dbReference type="EC" id="4.1.1.112"/>
    </reaction>
</comment>
<dbReference type="InterPro" id="IPR036704">
    <property type="entry name" value="RraA/RraA-like_sf"/>
</dbReference>
<accession>A0A1U7Q0D9</accession>
<evidence type="ECO:0000256" key="7">
    <source>
        <dbReference type="ARBA" id="ARBA00025046"/>
    </source>
</evidence>
<dbReference type="Gene3D" id="3.50.30.40">
    <property type="entry name" value="Ribonuclease E inhibitor RraA/RraA-like"/>
    <property type="match status" value="1"/>
</dbReference>
<keyword evidence="12" id="KW-1185">Reference proteome</keyword>
<keyword evidence="5 9" id="KW-0479">Metal-binding</keyword>
<comment type="cofactor">
    <cofactor evidence="2 10">
        <name>a divalent metal cation</name>
        <dbReference type="ChEBI" id="CHEBI:60240"/>
    </cofactor>
</comment>
<dbReference type="STRING" id="1121284.SAMN05660493_02467"/>
<dbReference type="GO" id="GO:0008428">
    <property type="term" value="F:ribonuclease inhibitor activity"/>
    <property type="evidence" value="ECO:0007669"/>
    <property type="project" value="InterPro"/>
</dbReference>
<comment type="similarity">
    <text evidence="3 10">Belongs to the class II aldolase/RraA-like family.</text>
</comment>
<feature type="binding site" evidence="9">
    <location>
        <position position="99"/>
    </location>
    <ligand>
        <name>Mg(2+)</name>
        <dbReference type="ChEBI" id="CHEBI:18420"/>
    </ligand>
</feature>
<dbReference type="GO" id="GO:0051252">
    <property type="term" value="P:regulation of RNA metabolic process"/>
    <property type="evidence" value="ECO:0007669"/>
    <property type="project" value="InterPro"/>
</dbReference>